<dbReference type="GO" id="GO:0035556">
    <property type="term" value="P:intracellular signal transduction"/>
    <property type="evidence" value="ECO:0007669"/>
    <property type="project" value="InterPro"/>
</dbReference>
<dbReference type="Proteomes" id="UP000887575">
    <property type="component" value="Unassembled WGS sequence"/>
</dbReference>
<dbReference type="InterPro" id="IPR000219">
    <property type="entry name" value="DH_dom"/>
</dbReference>
<evidence type="ECO:0000313" key="5">
    <source>
        <dbReference type="Proteomes" id="UP000887575"/>
    </source>
</evidence>
<dbReference type="SMART" id="SM00325">
    <property type="entry name" value="RhoGEF"/>
    <property type="match status" value="1"/>
</dbReference>
<evidence type="ECO:0000256" key="1">
    <source>
        <dbReference type="ARBA" id="ARBA00022658"/>
    </source>
</evidence>
<keyword evidence="2" id="KW-0175">Coiled coil</keyword>
<dbReference type="InterPro" id="IPR039919">
    <property type="entry name" value="ARHGEF10/ARHGEF17"/>
</dbReference>
<feature type="compositionally biased region" description="Basic and acidic residues" evidence="3">
    <location>
        <begin position="287"/>
        <end position="304"/>
    </location>
</feature>
<organism evidence="5 6">
    <name type="scientific">Mesorhabditis belari</name>
    <dbReference type="NCBI Taxonomy" id="2138241"/>
    <lineage>
        <taxon>Eukaryota</taxon>
        <taxon>Metazoa</taxon>
        <taxon>Ecdysozoa</taxon>
        <taxon>Nematoda</taxon>
        <taxon>Chromadorea</taxon>
        <taxon>Rhabditida</taxon>
        <taxon>Rhabditina</taxon>
        <taxon>Rhabditomorpha</taxon>
        <taxon>Rhabditoidea</taxon>
        <taxon>Rhabditidae</taxon>
        <taxon>Mesorhabditinae</taxon>
        <taxon>Mesorhabditis</taxon>
    </lineage>
</organism>
<evidence type="ECO:0000313" key="6">
    <source>
        <dbReference type="WBParaSite" id="MBELARI_LOCUS10673"/>
    </source>
</evidence>
<dbReference type="InterPro" id="IPR001331">
    <property type="entry name" value="GDS_CDC24_CS"/>
</dbReference>
<dbReference type="WBParaSite" id="MBELARI_LOCUS10673">
    <property type="protein sequence ID" value="MBELARI_LOCUS10673"/>
    <property type="gene ID" value="MBELARI_LOCUS10673"/>
</dbReference>
<dbReference type="AlphaFoldDB" id="A0AAF3J1Q0"/>
<dbReference type="Gene3D" id="1.20.900.10">
    <property type="entry name" value="Dbl homology (DH) domain"/>
    <property type="match status" value="1"/>
</dbReference>
<protein>
    <submittedName>
        <fullName evidence="6">DH domain-containing protein</fullName>
    </submittedName>
</protein>
<dbReference type="PROSITE" id="PS50010">
    <property type="entry name" value="DH_2"/>
    <property type="match status" value="1"/>
</dbReference>
<dbReference type="FunFam" id="1.20.900.10:FF:000060">
    <property type="entry name" value="Rho guanine nucleotide exchange factor osg-1"/>
    <property type="match status" value="1"/>
</dbReference>
<dbReference type="PROSITE" id="PS00741">
    <property type="entry name" value="DH_1"/>
    <property type="match status" value="1"/>
</dbReference>
<proteinExistence type="predicted"/>
<feature type="region of interest" description="Disordered" evidence="3">
    <location>
        <begin position="1"/>
        <end position="96"/>
    </location>
</feature>
<keyword evidence="1" id="KW-0344">Guanine-nucleotide releasing factor</keyword>
<feature type="coiled-coil region" evidence="2">
    <location>
        <begin position="531"/>
        <end position="565"/>
    </location>
</feature>
<dbReference type="SUPFAM" id="SSF48065">
    <property type="entry name" value="DBL homology domain (DH-domain)"/>
    <property type="match status" value="1"/>
</dbReference>
<sequence>MSLRHLAVNRRGDEADDSDSSDSISPVRVPQRASTVSPSTRQSSFRRFARRRSDFNLSSATSERKKEKERRNSQARYSVERKRGNLRKTNSEPSVEHAAQIDIEAIRQLLLTLPKFSASSTLNPLSNPVSDAEEINTEIEELRDAAKSIQSLQRVLKGSGKTAIDRTGSQSENDSSTVAESASEGRVSGISTRGHPRGVMQFLSSIRQDRLPDGIEMRRGFSRKGSAPEAFPTMDVLRPIRKGDKSPRSTRRRAVCEELYPAGDLLEKGSTALAEVSRFSRLLDSLRMDGRGQQEEREKTETEHPSISWSPYLLAPPDGEQSEPGLNPEDSLMEADLLLWKKRSRASLRRHNSMRTLAARELFDTEKSFVEGLEYLVQKYMRPLRRPLEITLIEAGLVDKIFYKIPEILAHHQVLLSSLSNRLESWHAESSVGDVLLVHFSKQSMIETYISFVDNFKYAKAALAQARQKPAFEKYYQRCCRDHRNKLDLDALLISPIQRVPRYELILNQLLKHTSIEHADHEKMLRAQRHIHQLAVAINRQQQQNEQAEQRLREIEAIVDGLEDLVTTGRTLLRYDMVTMKGRDGHRQRCVFTCSDQLIVTSVRRKDHRLGRRPIIQSSDFLDSNRFKLLIKISLTDVEIGKVILISK</sequence>
<evidence type="ECO:0000256" key="2">
    <source>
        <dbReference type="SAM" id="Coils"/>
    </source>
</evidence>
<dbReference type="InterPro" id="IPR035899">
    <property type="entry name" value="DBL_dom_sf"/>
</dbReference>
<dbReference type="Pfam" id="PF00621">
    <property type="entry name" value="RhoGEF"/>
    <property type="match status" value="1"/>
</dbReference>
<feature type="domain" description="DH" evidence="4">
    <location>
        <begin position="354"/>
        <end position="541"/>
    </location>
</feature>
<feature type="region of interest" description="Disordered" evidence="3">
    <location>
        <begin position="158"/>
        <end position="194"/>
    </location>
</feature>
<reference evidence="6" key="1">
    <citation type="submission" date="2024-02" db="UniProtKB">
        <authorList>
            <consortium name="WormBaseParasite"/>
        </authorList>
    </citation>
    <scope>IDENTIFICATION</scope>
</reference>
<dbReference type="Gene3D" id="2.30.29.30">
    <property type="entry name" value="Pleckstrin-homology domain (PH domain)/Phosphotyrosine-binding domain (PTB)"/>
    <property type="match status" value="1"/>
</dbReference>
<evidence type="ECO:0000256" key="3">
    <source>
        <dbReference type="SAM" id="MobiDB-lite"/>
    </source>
</evidence>
<dbReference type="PANTHER" id="PTHR12877:SF15">
    <property type="entry name" value="RHO GUANINE NUCLEOTIDE EXCHANGE FACTOR 17"/>
    <property type="match status" value="1"/>
</dbReference>
<feature type="region of interest" description="Disordered" evidence="3">
    <location>
        <begin position="287"/>
        <end position="313"/>
    </location>
</feature>
<accession>A0AAF3J1Q0</accession>
<dbReference type="GO" id="GO:0005085">
    <property type="term" value="F:guanyl-nucleotide exchange factor activity"/>
    <property type="evidence" value="ECO:0007669"/>
    <property type="project" value="UniProtKB-KW"/>
</dbReference>
<keyword evidence="5" id="KW-1185">Reference proteome</keyword>
<evidence type="ECO:0000259" key="4">
    <source>
        <dbReference type="PROSITE" id="PS50010"/>
    </source>
</evidence>
<dbReference type="PANTHER" id="PTHR12877">
    <property type="entry name" value="RHO GUANINE NUCLEOTIDE EXCHANGE FACTOR"/>
    <property type="match status" value="1"/>
</dbReference>
<dbReference type="InterPro" id="IPR011993">
    <property type="entry name" value="PH-like_dom_sf"/>
</dbReference>
<dbReference type="CDD" id="cd00160">
    <property type="entry name" value="RhoGEF"/>
    <property type="match status" value="1"/>
</dbReference>
<dbReference type="GO" id="GO:0030036">
    <property type="term" value="P:actin cytoskeleton organization"/>
    <property type="evidence" value="ECO:0007669"/>
    <property type="project" value="TreeGrafter"/>
</dbReference>
<name>A0AAF3J1Q0_9BILA</name>
<feature type="compositionally biased region" description="Basic and acidic residues" evidence="3">
    <location>
        <begin position="62"/>
        <end position="83"/>
    </location>
</feature>
<feature type="compositionally biased region" description="Polar residues" evidence="3">
    <location>
        <begin position="167"/>
        <end position="180"/>
    </location>
</feature>